<dbReference type="InterPro" id="IPR020616">
    <property type="entry name" value="Thiolase_N"/>
</dbReference>
<evidence type="ECO:0000256" key="10">
    <source>
        <dbReference type="RuleBase" id="RU003557"/>
    </source>
</evidence>
<feature type="domain" description="Thiolase C-terminal" evidence="12">
    <location>
        <begin position="269"/>
        <end position="389"/>
    </location>
</feature>
<comment type="similarity">
    <text evidence="1 10">Belongs to the thiolase-like superfamily. Thiolase family.</text>
</comment>
<dbReference type="PROSITE" id="PS00737">
    <property type="entry name" value="THIOLASE_2"/>
    <property type="match status" value="1"/>
</dbReference>
<dbReference type="InterPro" id="IPR020613">
    <property type="entry name" value="Thiolase_CS"/>
</dbReference>
<accession>A0A5C1HYQ7</accession>
<evidence type="ECO:0000256" key="2">
    <source>
        <dbReference type="ARBA" id="ARBA00011881"/>
    </source>
</evidence>
<dbReference type="FunFam" id="3.40.47.10:FF:000007">
    <property type="entry name" value="acetyl-CoA acetyltransferase, mitochondrial"/>
    <property type="match status" value="1"/>
</dbReference>
<evidence type="ECO:0000313" key="13">
    <source>
        <dbReference type="EMBL" id="QEM11027.1"/>
    </source>
</evidence>
<sequence length="392" mass="41160">MKEVVIVAATRTPIGSFGGSLAAISATQLGAAVIKSAVEKAGLRPDQVQEVYMGNVMSANIGQAPATQAAIFAGLPYLPATTINKVCASGMKAIMLAAQSIAIGQNDIVVAGGMESMSNVPYYLDKARNGYRLGNGQIIDGLVKDGLWDVYNDYHMGSAAELCATDCNISREEQDAYAILSYHRAQKAQSDGKFKDEITPVGLKDKKGDITMFAEDEEPNTVKFDKIPTLKPVFKKDGTVTAANASTLNDGAAAVVLMSREKADELGIKPLAKIVAHADAQQAPEWFTTAPSKAIPLALHRAGLEASDIDFFEINEAFSVVSIANNQLLNLDPEKVNINGGAVSLGHPLGASGARIIVTLLHVLKQNDGKYGAAGICNGGGGASAMVIENLR</sequence>
<dbReference type="GO" id="GO:0046872">
    <property type="term" value="F:metal ion binding"/>
    <property type="evidence" value="ECO:0007669"/>
    <property type="project" value="UniProtKB-KW"/>
</dbReference>
<dbReference type="RefSeq" id="WP_112574357.1">
    <property type="nucleotide sequence ID" value="NZ_CP043450.1"/>
</dbReference>
<dbReference type="PANTHER" id="PTHR18919:SF156">
    <property type="entry name" value="ACETYL-COA ACETYLTRANSFERASE, MITOCHONDRIAL"/>
    <property type="match status" value="1"/>
</dbReference>
<keyword evidence="14" id="KW-1185">Reference proteome</keyword>
<feature type="domain" description="Thiolase N-terminal" evidence="11">
    <location>
        <begin position="4"/>
        <end position="261"/>
    </location>
</feature>
<evidence type="ECO:0000256" key="7">
    <source>
        <dbReference type="ARBA" id="ARBA00022958"/>
    </source>
</evidence>
<dbReference type="PANTHER" id="PTHR18919">
    <property type="entry name" value="ACETYL-COA C-ACYLTRANSFERASE"/>
    <property type="match status" value="1"/>
</dbReference>
<keyword evidence="7" id="KW-0630">Potassium</keyword>
<dbReference type="SUPFAM" id="SSF53901">
    <property type="entry name" value="Thiolase-like"/>
    <property type="match status" value="2"/>
</dbReference>
<organism evidence="13 14">
    <name type="scientific">Mucilaginibacter rubeus</name>
    <dbReference type="NCBI Taxonomy" id="2027860"/>
    <lineage>
        <taxon>Bacteria</taxon>
        <taxon>Pseudomonadati</taxon>
        <taxon>Bacteroidota</taxon>
        <taxon>Sphingobacteriia</taxon>
        <taxon>Sphingobacteriales</taxon>
        <taxon>Sphingobacteriaceae</taxon>
        <taxon>Mucilaginibacter</taxon>
    </lineage>
</organism>
<evidence type="ECO:0000256" key="6">
    <source>
        <dbReference type="ARBA" id="ARBA00022946"/>
    </source>
</evidence>
<dbReference type="AlphaFoldDB" id="A0A5C1HYQ7"/>
<dbReference type="PROSITE" id="PS00098">
    <property type="entry name" value="THIOLASE_1"/>
    <property type="match status" value="1"/>
</dbReference>
<dbReference type="PIRSF" id="PIRSF000429">
    <property type="entry name" value="Ac-CoA_Ac_transf"/>
    <property type="match status" value="1"/>
</dbReference>
<evidence type="ECO:0000313" key="14">
    <source>
        <dbReference type="Proteomes" id="UP000251402"/>
    </source>
</evidence>
<dbReference type="InterPro" id="IPR020615">
    <property type="entry name" value="Thiolase_acyl_enz_int_AS"/>
</dbReference>
<dbReference type="Pfam" id="PF02803">
    <property type="entry name" value="Thiolase_C"/>
    <property type="match status" value="1"/>
</dbReference>
<keyword evidence="5" id="KW-0479">Metal-binding</keyword>
<dbReference type="EC" id="2.3.1.9" evidence="3"/>
<protein>
    <recommendedName>
        <fullName evidence="3">acetyl-CoA C-acetyltransferase</fullName>
        <ecNumber evidence="3">2.3.1.9</ecNumber>
    </recommendedName>
</protein>
<dbReference type="Pfam" id="PF00108">
    <property type="entry name" value="Thiolase_N"/>
    <property type="match status" value="1"/>
</dbReference>
<dbReference type="GO" id="GO:0003985">
    <property type="term" value="F:acetyl-CoA C-acetyltransferase activity"/>
    <property type="evidence" value="ECO:0007669"/>
    <property type="project" value="UniProtKB-EC"/>
</dbReference>
<evidence type="ECO:0000256" key="9">
    <source>
        <dbReference type="PIRSR" id="PIRSR000429-1"/>
    </source>
</evidence>
<dbReference type="InterPro" id="IPR020610">
    <property type="entry name" value="Thiolase_AS"/>
</dbReference>
<evidence type="ECO:0000256" key="8">
    <source>
        <dbReference type="ARBA" id="ARBA00023315"/>
    </source>
</evidence>
<dbReference type="PROSITE" id="PS00099">
    <property type="entry name" value="THIOLASE_3"/>
    <property type="match status" value="1"/>
</dbReference>
<dbReference type="OrthoDB" id="9764892at2"/>
<feature type="active site" description="Acyl-thioester intermediate" evidence="9">
    <location>
        <position position="87"/>
    </location>
</feature>
<evidence type="ECO:0000256" key="3">
    <source>
        <dbReference type="ARBA" id="ARBA00012705"/>
    </source>
</evidence>
<dbReference type="InterPro" id="IPR020617">
    <property type="entry name" value="Thiolase_C"/>
</dbReference>
<dbReference type="Proteomes" id="UP000251402">
    <property type="component" value="Chromosome"/>
</dbReference>
<dbReference type="KEGG" id="mrub:DEO27_013690"/>
<comment type="subunit">
    <text evidence="2">Homotetramer.</text>
</comment>
<keyword evidence="4 10" id="KW-0808">Transferase</keyword>
<dbReference type="InterPro" id="IPR002155">
    <property type="entry name" value="Thiolase"/>
</dbReference>
<evidence type="ECO:0000256" key="1">
    <source>
        <dbReference type="ARBA" id="ARBA00010982"/>
    </source>
</evidence>
<feature type="active site" description="Proton acceptor" evidence="9">
    <location>
        <position position="347"/>
    </location>
</feature>
<dbReference type="NCBIfam" id="TIGR01930">
    <property type="entry name" value="AcCoA-C-Actrans"/>
    <property type="match status" value="1"/>
</dbReference>
<feature type="active site" description="Proton acceptor" evidence="9">
    <location>
        <position position="377"/>
    </location>
</feature>
<evidence type="ECO:0000256" key="5">
    <source>
        <dbReference type="ARBA" id="ARBA00022723"/>
    </source>
</evidence>
<dbReference type="CDD" id="cd00751">
    <property type="entry name" value="thiolase"/>
    <property type="match status" value="1"/>
</dbReference>
<keyword evidence="6" id="KW-0809">Transit peptide</keyword>
<dbReference type="Gene3D" id="3.40.47.10">
    <property type="match status" value="1"/>
</dbReference>
<keyword evidence="8 10" id="KW-0012">Acyltransferase</keyword>
<dbReference type="InterPro" id="IPR016039">
    <property type="entry name" value="Thiolase-like"/>
</dbReference>
<evidence type="ECO:0000259" key="12">
    <source>
        <dbReference type="Pfam" id="PF02803"/>
    </source>
</evidence>
<evidence type="ECO:0000259" key="11">
    <source>
        <dbReference type="Pfam" id="PF00108"/>
    </source>
</evidence>
<evidence type="ECO:0000256" key="4">
    <source>
        <dbReference type="ARBA" id="ARBA00022679"/>
    </source>
</evidence>
<dbReference type="GO" id="GO:0006635">
    <property type="term" value="P:fatty acid beta-oxidation"/>
    <property type="evidence" value="ECO:0007669"/>
    <property type="project" value="TreeGrafter"/>
</dbReference>
<dbReference type="EMBL" id="CP043450">
    <property type="protein sequence ID" value="QEM11027.1"/>
    <property type="molecule type" value="Genomic_DNA"/>
</dbReference>
<name>A0A5C1HYQ7_9SPHI</name>
<proteinExistence type="inferred from homology"/>
<reference evidence="13" key="1">
    <citation type="submission" date="2019-08" db="EMBL/GenBank/DDBJ databases">
        <title>Comparative genome analysis confer to the adaptation heavy metal polluted environment.</title>
        <authorList>
            <person name="Li Y."/>
        </authorList>
    </citation>
    <scope>NUCLEOTIDE SEQUENCE [LARGE SCALE GENOMIC DNA]</scope>
    <source>
        <strain evidence="13">P1</strain>
    </source>
</reference>
<gene>
    <name evidence="13" type="ORF">DEO27_013690</name>
</gene>